<accession>A0A2A2H411</accession>
<dbReference type="Proteomes" id="UP000217784">
    <property type="component" value="Unassembled WGS sequence"/>
</dbReference>
<gene>
    <name evidence="2" type="ORF">ASJ80_03125</name>
</gene>
<dbReference type="Pfam" id="PF18739">
    <property type="entry name" value="HEPN_Apea"/>
    <property type="match status" value="1"/>
</dbReference>
<proteinExistence type="predicted"/>
<organism evidence="2 3">
    <name type="scientific">Methanobacterium bryantii</name>
    <dbReference type="NCBI Taxonomy" id="2161"/>
    <lineage>
        <taxon>Archaea</taxon>
        <taxon>Methanobacteriati</taxon>
        <taxon>Methanobacteriota</taxon>
        <taxon>Methanomada group</taxon>
        <taxon>Methanobacteria</taxon>
        <taxon>Methanobacteriales</taxon>
        <taxon>Methanobacteriaceae</taxon>
        <taxon>Methanobacterium</taxon>
    </lineage>
</organism>
<dbReference type="AlphaFoldDB" id="A0A2A2H411"/>
<keyword evidence="3" id="KW-1185">Reference proteome</keyword>
<dbReference type="RefSeq" id="WP_069583716.1">
    <property type="nucleotide sequence ID" value="NZ_LMVM01000033.1"/>
</dbReference>
<evidence type="ECO:0000313" key="3">
    <source>
        <dbReference type="Proteomes" id="UP000217784"/>
    </source>
</evidence>
<comment type="caution">
    <text evidence="2">The sequence shown here is derived from an EMBL/GenBank/DDBJ whole genome shotgun (WGS) entry which is preliminary data.</text>
</comment>
<dbReference type="InterPro" id="IPR041229">
    <property type="entry name" value="HEPN_Apea"/>
</dbReference>
<evidence type="ECO:0000313" key="2">
    <source>
        <dbReference type="EMBL" id="PAV04020.1"/>
    </source>
</evidence>
<protein>
    <recommendedName>
        <fullName evidence="1">Apea-like HEPN domain-containing protein</fullName>
    </recommendedName>
</protein>
<feature type="domain" description="Apea-like HEPN" evidence="1">
    <location>
        <begin position="210"/>
        <end position="302"/>
    </location>
</feature>
<sequence length="369" mass="43140">MTKKEMNRHLLKKHNLWDVYYVLLHCHILKPIYIDKNTLLVPFEEMAYNDFLEIVEKLTESSNSSSSNSEKCWKRIKEKINTSHKEKNPVALLIFKNIEAENTKEAHEKTRGLAQDIIVTVGVLTNSSIELKGWIFENNKGIIPDIHFPYYKPVYIDSNALEEISKKIVNKMNDNHLVKLALRYENEALAETEADFSLLKRWTALEFIGEEYSRFLDKEKLLSKAQIKTITKLIIKNVITEENEEIKNKIQNSLGHINHRNAKDKIRDLLNWLDYSLENFDNKKDILDVIYQNRNCITHNGGCYKYKEAKEECEGPAYCRNSNLDLKDLNKELSCILVHFIGKLVGFSLEYNPIPEDLSELKKINEKLY</sequence>
<evidence type="ECO:0000259" key="1">
    <source>
        <dbReference type="Pfam" id="PF18739"/>
    </source>
</evidence>
<name>A0A2A2H411_METBR</name>
<dbReference type="EMBL" id="LMVM01000033">
    <property type="protein sequence ID" value="PAV04020.1"/>
    <property type="molecule type" value="Genomic_DNA"/>
</dbReference>
<reference evidence="2 3" key="1">
    <citation type="journal article" date="2017" name="BMC Genomics">
        <title>Genomic analysis of methanogenic archaea reveals a shift towards energy conservation.</title>
        <authorList>
            <person name="Gilmore S.P."/>
            <person name="Henske J.K."/>
            <person name="Sexton J.A."/>
            <person name="Solomon K.V."/>
            <person name="Seppala S."/>
            <person name="Yoo J.I."/>
            <person name="Huyett L.M."/>
            <person name="Pressman A."/>
            <person name="Cogan J.Z."/>
            <person name="Kivenson V."/>
            <person name="Peng X."/>
            <person name="Tan Y."/>
            <person name="Valentine D.L."/>
            <person name="O'Malley M.A."/>
        </authorList>
    </citation>
    <scope>NUCLEOTIDE SEQUENCE [LARGE SCALE GENOMIC DNA]</scope>
    <source>
        <strain evidence="2 3">M.o.H.</strain>
    </source>
</reference>